<dbReference type="Proteomes" id="UP000073492">
    <property type="component" value="Unassembled WGS sequence"/>
</dbReference>
<keyword evidence="2" id="KW-0732">Signal</keyword>
<proteinExistence type="predicted"/>
<feature type="compositionally biased region" description="Gly residues" evidence="1">
    <location>
        <begin position="82"/>
        <end position="98"/>
    </location>
</feature>
<evidence type="ECO:0000256" key="1">
    <source>
        <dbReference type="SAM" id="MobiDB-lite"/>
    </source>
</evidence>
<dbReference type="OrthoDB" id="10623690at2759"/>
<accession>A0A139I6B8</accession>
<feature type="region of interest" description="Disordered" evidence="1">
    <location>
        <begin position="114"/>
        <end position="175"/>
    </location>
</feature>
<feature type="compositionally biased region" description="Gly residues" evidence="1">
    <location>
        <begin position="162"/>
        <end position="175"/>
    </location>
</feature>
<sequence>MAPVASYLALGFLFANAALCVPRPQVAHEAQVLSAINGFKSSITSDPKGITKSWGGGGAPAKNNFGTKTNNFGKFGGSKLATGGGGGGGKGGGGGGGGCSGPIYGNGPYCQPGGQYYTPGQPPPSETFEGPPSSPPGSPPSEYEYEYDTPADTPADNEPTGGNIGGGCLQPGGVC</sequence>
<feature type="region of interest" description="Disordered" evidence="1">
    <location>
        <begin position="76"/>
        <end position="98"/>
    </location>
</feature>
<feature type="signal peptide" evidence="2">
    <location>
        <begin position="1"/>
        <end position="20"/>
    </location>
</feature>
<dbReference type="STRING" id="113226.A0A139I6B8"/>
<dbReference type="AlphaFoldDB" id="A0A139I6B8"/>
<keyword evidence="4" id="KW-1185">Reference proteome</keyword>
<name>A0A139I6B8_9PEZI</name>
<gene>
    <name evidence="3" type="ORF">AC579_272</name>
</gene>
<dbReference type="EMBL" id="LFZO01000269">
    <property type="protein sequence ID" value="KXT10300.1"/>
    <property type="molecule type" value="Genomic_DNA"/>
</dbReference>
<comment type="caution">
    <text evidence="3">The sequence shown here is derived from an EMBL/GenBank/DDBJ whole genome shotgun (WGS) entry which is preliminary data.</text>
</comment>
<evidence type="ECO:0000256" key="2">
    <source>
        <dbReference type="SAM" id="SignalP"/>
    </source>
</evidence>
<feature type="chain" id="PRO_5007297215" evidence="2">
    <location>
        <begin position="21"/>
        <end position="175"/>
    </location>
</feature>
<evidence type="ECO:0000313" key="4">
    <source>
        <dbReference type="Proteomes" id="UP000073492"/>
    </source>
</evidence>
<protein>
    <submittedName>
        <fullName evidence="3">Uncharacterized protein</fullName>
    </submittedName>
</protein>
<evidence type="ECO:0000313" key="3">
    <source>
        <dbReference type="EMBL" id="KXT10300.1"/>
    </source>
</evidence>
<organism evidence="3 4">
    <name type="scientific">Pseudocercospora musae</name>
    <dbReference type="NCBI Taxonomy" id="113226"/>
    <lineage>
        <taxon>Eukaryota</taxon>
        <taxon>Fungi</taxon>
        <taxon>Dikarya</taxon>
        <taxon>Ascomycota</taxon>
        <taxon>Pezizomycotina</taxon>
        <taxon>Dothideomycetes</taxon>
        <taxon>Dothideomycetidae</taxon>
        <taxon>Mycosphaerellales</taxon>
        <taxon>Mycosphaerellaceae</taxon>
        <taxon>Pseudocercospora</taxon>
    </lineage>
</organism>
<reference evidence="3 4" key="1">
    <citation type="submission" date="2015-07" db="EMBL/GenBank/DDBJ databases">
        <title>Comparative genomics of the Sigatoka disease complex on banana suggests a link between parallel evolutionary changes in Pseudocercospora fijiensis and Pseudocercospora eumusae and increased virulence on the banana host.</title>
        <authorList>
            <person name="Chang T.-C."/>
            <person name="Salvucci A."/>
            <person name="Crous P.W."/>
            <person name="Stergiopoulos I."/>
        </authorList>
    </citation>
    <scope>NUCLEOTIDE SEQUENCE [LARGE SCALE GENOMIC DNA]</scope>
    <source>
        <strain evidence="3 4">CBS 116634</strain>
    </source>
</reference>